<protein>
    <submittedName>
        <fullName evidence="1">Uncharacterized protein</fullName>
    </submittedName>
</protein>
<organism evidence="1 2">
    <name type="scientific">Streptosporangium lutulentum</name>
    <dbReference type="NCBI Taxonomy" id="1461250"/>
    <lineage>
        <taxon>Bacteria</taxon>
        <taxon>Bacillati</taxon>
        <taxon>Actinomycetota</taxon>
        <taxon>Actinomycetes</taxon>
        <taxon>Streptosporangiales</taxon>
        <taxon>Streptosporangiaceae</taxon>
        <taxon>Streptosporangium</taxon>
    </lineage>
</organism>
<reference evidence="1 2" key="1">
    <citation type="submission" date="2023-07" db="EMBL/GenBank/DDBJ databases">
        <title>Sequencing the genomes of 1000 actinobacteria strains.</title>
        <authorList>
            <person name="Klenk H.-P."/>
        </authorList>
    </citation>
    <scope>NUCLEOTIDE SEQUENCE [LARGE SCALE GENOMIC DNA]</scope>
    <source>
        <strain evidence="1 2">DSM 46740</strain>
    </source>
</reference>
<dbReference type="EMBL" id="JAUSQU010000001">
    <property type="protein sequence ID" value="MDP9849591.1"/>
    <property type="molecule type" value="Genomic_DNA"/>
</dbReference>
<evidence type="ECO:0000313" key="2">
    <source>
        <dbReference type="Proteomes" id="UP001225356"/>
    </source>
</evidence>
<sequence>MYGGRMTRHMLRSEYPEVYPRDPRCVDPMCRRSVLRTGFSPGDAPPTATTAVRVVSPAGRTARER</sequence>
<evidence type="ECO:0000313" key="1">
    <source>
        <dbReference type="EMBL" id="MDP9849591.1"/>
    </source>
</evidence>
<gene>
    <name evidence="1" type="ORF">J2853_008802</name>
</gene>
<dbReference type="Proteomes" id="UP001225356">
    <property type="component" value="Unassembled WGS sequence"/>
</dbReference>
<comment type="caution">
    <text evidence="1">The sequence shown here is derived from an EMBL/GenBank/DDBJ whole genome shotgun (WGS) entry which is preliminary data.</text>
</comment>
<name>A0ABT9QT61_9ACTN</name>
<keyword evidence="2" id="KW-1185">Reference proteome</keyword>
<proteinExistence type="predicted"/>
<accession>A0ABT9QT61</accession>